<proteinExistence type="predicted"/>
<name>A0AAV8RH37_ENSVE</name>
<evidence type="ECO:0000313" key="3">
    <source>
        <dbReference type="Proteomes" id="UP001222027"/>
    </source>
</evidence>
<sequence length="108" mass="11964">MLFLLAFRSPLLLPFDLFPFLHGETFSPLIHGTPVKNRGLRHLLFVCFALYKVEQTKQTCSSKEPRFVISFCLLPPPPPPPGLDKAVVRDAAAVSTSLSSPSPATHRH</sequence>
<keyword evidence="3" id="KW-1185">Reference proteome</keyword>
<evidence type="ECO:0008006" key="4">
    <source>
        <dbReference type="Google" id="ProtNLM"/>
    </source>
</evidence>
<feature type="chain" id="PRO_5043709460" description="Secreted protein" evidence="1">
    <location>
        <begin position="24"/>
        <end position="108"/>
    </location>
</feature>
<accession>A0AAV8RH37</accession>
<organism evidence="2 3">
    <name type="scientific">Ensete ventricosum</name>
    <name type="common">Abyssinian banana</name>
    <name type="synonym">Musa ensete</name>
    <dbReference type="NCBI Taxonomy" id="4639"/>
    <lineage>
        <taxon>Eukaryota</taxon>
        <taxon>Viridiplantae</taxon>
        <taxon>Streptophyta</taxon>
        <taxon>Embryophyta</taxon>
        <taxon>Tracheophyta</taxon>
        <taxon>Spermatophyta</taxon>
        <taxon>Magnoliopsida</taxon>
        <taxon>Liliopsida</taxon>
        <taxon>Zingiberales</taxon>
        <taxon>Musaceae</taxon>
        <taxon>Ensete</taxon>
    </lineage>
</organism>
<protein>
    <recommendedName>
        <fullName evidence="4">Secreted protein</fullName>
    </recommendedName>
</protein>
<evidence type="ECO:0000256" key="1">
    <source>
        <dbReference type="SAM" id="SignalP"/>
    </source>
</evidence>
<gene>
    <name evidence="2" type="ORF">OPV22_010574</name>
</gene>
<dbReference type="EMBL" id="JAQQAF010000003">
    <property type="protein sequence ID" value="KAJ8500022.1"/>
    <property type="molecule type" value="Genomic_DNA"/>
</dbReference>
<dbReference type="AlphaFoldDB" id="A0AAV8RH37"/>
<dbReference type="Proteomes" id="UP001222027">
    <property type="component" value="Unassembled WGS sequence"/>
</dbReference>
<comment type="caution">
    <text evidence="2">The sequence shown here is derived from an EMBL/GenBank/DDBJ whole genome shotgun (WGS) entry which is preliminary data.</text>
</comment>
<keyword evidence="1" id="KW-0732">Signal</keyword>
<reference evidence="2 3" key="1">
    <citation type="submission" date="2022-12" db="EMBL/GenBank/DDBJ databases">
        <title>Chromosome-scale assembly of the Ensete ventricosum genome.</title>
        <authorList>
            <person name="Dussert Y."/>
            <person name="Stocks J."/>
            <person name="Wendawek A."/>
            <person name="Woldeyes F."/>
            <person name="Nichols R.A."/>
            <person name="Borrell J.S."/>
        </authorList>
    </citation>
    <scope>NUCLEOTIDE SEQUENCE [LARGE SCALE GENOMIC DNA]</scope>
    <source>
        <strain evidence="3">cv. Maze</strain>
        <tissue evidence="2">Seeds</tissue>
    </source>
</reference>
<evidence type="ECO:0000313" key="2">
    <source>
        <dbReference type="EMBL" id="KAJ8500022.1"/>
    </source>
</evidence>
<feature type="signal peptide" evidence="1">
    <location>
        <begin position="1"/>
        <end position="23"/>
    </location>
</feature>